<evidence type="ECO:0000256" key="3">
    <source>
        <dbReference type="SAM" id="MobiDB-lite"/>
    </source>
</evidence>
<accession>A0A7D8YR52</accession>
<dbReference type="PROSITE" id="PS50048">
    <property type="entry name" value="ZN2_CY6_FUNGAL_2"/>
    <property type="match status" value="1"/>
</dbReference>
<gene>
    <name evidence="5" type="primary">atF</name>
    <name evidence="5" type="ORF">LCER1_G001727</name>
</gene>
<dbReference type="InterPro" id="IPR036864">
    <property type="entry name" value="Zn2-C6_fun-type_DNA-bd_sf"/>
</dbReference>
<comment type="caution">
    <text evidence="5">The sequence shown here is derived from an EMBL/GenBank/DDBJ whole genome shotgun (WGS) entry which is preliminary data.</text>
</comment>
<feature type="region of interest" description="Disordered" evidence="3">
    <location>
        <begin position="145"/>
        <end position="164"/>
    </location>
</feature>
<feature type="compositionally biased region" description="Acidic residues" evidence="3">
    <location>
        <begin position="102"/>
        <end position="117"/>
    </location>
</feature>
<dbReference type="SUPFAM" id="SSF57701">
    <property type="entry name" value="Zn2/Cys6 DNA-binding domain"/>
    <property type="match status" value="1"/>
</dbReference>
<dbReference type="GO" id="GO:0000981">
    <property type="term" value="F:DNA-binding transcription factor activity, RNA polymerase II-specific"/>
    <property type="evidence" value="ECO:0007669"/>
    <property type="project" value="InterPro"/>
</dbReference>
<dbReference type="PANTHER" id="PTHR46910">
    <property type="entry name" value="TRANSCRIPTION FACTOR PDR1"/>
    <property type="match status" value="1"/>
</dbReference>
<feature type="region of interest" description="Disordered" evidence="3">
    <location>
        <begin position="1"/>
        <end position="29"/>
    </location>
</feature>
<name>A0A7D8YR52_9HELO</name>
<protein>
    <submittedName>
        <fullName evidence="5">Terreic acid cluster-specific transcription factor atF</fullName>
    </submittedName>
</protein>
<evidence type="ECO:0000313" key="5">
    <source>
        <dbReference type="EMBL" id="TVY54799.1"/>
    </source>
</evidence>
<dbReference type="EMBL" id="QGMG01000304">
    <property type="protein sequence ID" value="TVY54799.1"/>
    <property type="molecule type" value="Genomic_DNA"/>
</dbReference>
<keyword evidence="1" id="KW-0479">Metal-binding</keyword>
<dbReference type="OrthoDB" id="3507486at2759"/>
<dbReference type="GO" id="GO:0006351">
    <property type="term" value="P:DNA-templated transcription"/>
    <property type="evidence" value="ECO:0007669"/>
    <property type="project" value="InterPro"/>
</dbReference>
<proteinExistence type="predicted"/>
<evidence type="ECO:0000256" key="1">
    <source>
        <dbReference type="ARBA" id="ARBA00022723"/>
    </source>
</evidence>
<dbReference type="SMART" id="SM00906">
    <property type="entry name" value="Fungal_trans"/>
    <property type="match status" value="1"/>
</dbReference>
<dbReference type="GO" id="GO:0003677">
    <property type="term" value="F:DNA binding"/>
    <property type="evidence" value="ECO:0007669"/>
    <property type="project" value="InterPro"/>
</dbReference>
<dbReference type="SMART" id="SM00066">
    <property type="entry name" value="GAL4"/>
    <property type="match status" value="1"/>
</dbReference>
<dbReference type="PANTHER" id="PTHR46910:SF13">
    <property type="entry name" value="SPECIFIC TRANSCRIPTION FACTOR, PUTATIVE (AFU_ORTHOLOGUE AFUA_4G06190)-RELATED"/>
    <property type="match status" value="1"/>
</dbReference>
<organism evidence="5 6">
    <name type="scientific">Lachnellula cervina</name>
    <dbReference type="NCBI Taxonomy" id="1316786"/>
    <lineage>
        <taxon>Eukaryota</taxon>
        <taxon>Fungi</taxon>
        <taxon>Dikarya</taxon>
        <taxon>Ascomycota</taxon>
        <taxon>Pezizomycotina</taxon>
        <taxon>Leotiomycetes</taxon>
        <taxon>Helotiales</taxon>
        <taxon>Lachnaceae</taxon>
        <taxon>Lachnellula</taxon>
    </lineage>
</organism>
<feature type="region of interest" description="Disordered" evidence="3">
    <location>
        <begin position="97"/>
        <end position="126"/>
    </location>
</feature>
<keyword evidence="2" id="KW-0539">Nucleus</keyword>
<feature type="domain" description="Zn(2)-C6 fungal-type" evidence="4">
    <location>
        <begin position="36"/>
        <end position="65"/>
    </location>
</feature>
<sequence>MSDQSQAYNNNNNNHNRVRQKDGGQKQKRNKYITRACQDCQRRKVKCSGEDVCAHCRARRVQCEYLPKSDNDGKRTRLQGSCNSKCVEACITRVPTLTSSSDDPESAEPEPELDDERYDSGAPTTNANLSIEERIALLQEEVKRVAKRSNPTPAQEGEPSLQRRRITISSSVQYAIDFSHGLAEETDTFNLNLSRSRNISLSSQLLALHELSSPAQEDPQPNLANGRIFTIELPKPSRLRHLVTVYFGEMESFFTVLDQDDTHKRIFQALDALDYSEYETIIDVDAQNHAIVALLCNMLALGESMDSNGGDKEDSRPGWPTYVRGRKLLQQCSSSNQIDLDLIRYHTLGALYMLNCDLLQSASQAISIAVQMSMFARLNDQRSWGQCTTLEKEFRQKLWWTIYYLDRRITQRLGTPYLIRDAEVAVEDFESNLTAEDINQDPTTAPVTIYYQVLINFSRLWGRIWDTFFAATARKSGNLEEMEITDTRILYLRKTLSQHLTWDSDRVSTYVSKGEREPQIRQRLTIFIRINLLRMIIRQNPLLSHSCNEEGKSFCALLAKDTIEAISAFANACPQIRASGYFLSTALVECIYHLVFIIKSNPTQVQYVDAIVSFRCAYQLLADYSGIWTTAKRALQALGTAVFDGKSLDEFIHMLSKTADSSMHVDECPSNVDNGPRSPNHVEYHQQDPIQHLERPRAQNTIELAFNQNSHHEMNQQVPQIEQHGDNSEFIQDLANSYGELDFDIPRQYFGNL</sequence>
<dbReference type="CDD" id="cd12148">
    <property type="entry name" value="fungal_TF_MHR"/>
    <property type="match status" value="1"/>
</dbReference>
<dbReference type="Pfam" id="PF04082">
    <property type="entry name" value="Fungal_trans"/>
    <property type="match status" value="1"/>
</dbReference>
<dbReference type="GO" id="GO:0008270">
    <property type="term" value="F:zinc ion binding"/>
    <property type="evidence" value="ECO:0007669"/>
    <property type="project" value="InterPro"/>
</dbReference>
<dbReference type="InterPro" id="IPR050987">
    <property type="entry name" value="AtrR-like"/>
</dbReference>
<evidence type="ECO:0000256" key="2">
    <source>
        <dbReference type="ARBA" id="ARBA00023242"/>
    </source>
</evidence>
<dbReference type="InterPro" id="IPR001138">
    <property type="entry name" value="Zn2Cys6_DnaBD"/>
</dbReference>
<dbReference type="CDD" id="cd00067">
    <property type="entry name" value="GAL4"/>
    <property type="match status" value="1"/>
</dbReference>
<keyword evidence="6" id="KW-1185">Reference proteome</keyword>
<dbReference type="Pfam" id="PF00172">
    <property type="entry name" value="Zn_clus"/>
    <property type="match status" value="1"/>
</dbReference>
<dbReference type="Proteomes" id="UP000481288">
    <property type="component" value="Unassembled WGS sequence"/>
</dbReference>
<evidence type="ECO:0000313" key="6">
    <source>
        <dbReference type="Proteomes" id="UP000481288"/>
    </source>
</evidence>
<evidence type="ECO:0000259" key="4">
    <source>
        <dbReference type="PROSITE" id="PS50048"/>
    </source>
</evidence>
<reference evidence="5 6" key="1">
    <citation type="submission" date="2018-05" db="EMBL/GenBank/DDBJ databases">
        <title>Whole genome sequencing for identification of molecular markers to develop diagnostic detection tools for the regulated plant pathogen Lachnellula willkommii.</title>
        <authorList>
            <person name="Giroux E."/>
            <person name="Bilodeau G."/>
        </authorList>
    </citation>
    <scope>NUCLEOTIDE SEQUENCE [LARGE SCALE GENOMIC DNA]</scope>
    <source>
        <strain evidence="5 6">CBS 625.97</strain>
    </source>
</reference>
<dbReference type="Gene3D" id="4.10.240.10">
    <property type="entry name" value="Zn(2)-C6 fungal-type DNA-binding domain"/>
    <property type="match status" value="1"/>
</dbReference>
<dbReference type="InterPro" id="IPR007219">
    <property type="entry name" value="XnlR_reg_dom"/>
</dbReference>
<dbReference type="AlphaFoldDB" id="A0A7D8YR52"/>